<feature type="domain" description="FAD-binding FR-type" evidence="2">
    <location>
        <begin position="1"/>
        <end position="77"/>
    </location>
</feature>
<protein>
    <submittedName>
        <fullName evidence="3">Ni/Fe hydrogenase subunit gamma</fullName>
    </submittedName>
</protein>
<dbReference type="InterPro" id="IPR039261">
    <property type="entry name" value="FNR_nucleotide-bd"/>
</dbReference>
<dbReference type="InterPro" id="IPR017938">
    <property type="entry name" value="Riboflavin_synthase-like_b-brl"/>
</dbReference>
<dbReference type="PIRSF" id="PIRSF006816">
    <property type="entry name" value="Cyc3_hyd_g"/>
    <property type="match status" value="1"/>
</dbReference>
<dbReference type="GO" id="GO:0006221">
    <property type="term" value="P:pyrimidine nucleotide biosynthetic process"/>
    <property type="evidence" value="ECO:0007669"/>
    <property type="project" value="InterPro"/>
</dbReference>
<dbReference type="GO" id="GO:0016491">
    <property type="term" value="F:oxidoreductase activity"/>
    <property type="evidence" value="ECO:0007669"/>
    <property type="project" value="InterPro"/>
</dbReference>
<evidence type="ECO:0000256" key="1">
    <source>
        <dbReference type="PIRSR" id="PIRSR006816-2"/>
    </source>
</evidence>
<organism evidence="3">
    <name type="scientific">Schlesneria paludicola</name>
    <dbReference type="NCBI Taxonomy" id="360056"/>
    <lineage>
        <taxon>Bacteria</taxon>
        <taxon>Pseudomonadati</taxon>
        <taxon>Planctomycetota</taxon>
        <taxon>Planctomycetia</taxon>
        <taxon>Planctomycetales</taxon>
        <taxon>Planctomycetaceae</taxon>
        <taxon>Schlesneria</taxon>
    </lineage>
</organism>
<name>A0A7C4QS12_9PLAN</name>
<keyword evidence="1" id="KW-0411">Iron-sulfur</keyword>
<proteinExistence type="predicted"/>
<dbReference type="PANTHER" id="PTHR43513">
    <property type="entry name" value="DIHYDROOROTATE DEHYDROGENASE B (NAD(+)), ELECTRON TRANSFER SUBUNIT"/>
    <property type="match status" value="1"/>
</dbReference>
<keyword evidence="1" id="KW-0001">2Fe-2S</keyword>
<comment type="cofactor">
    <cofactor evidence="1">
        <name>[2Fe-2S] cluster</name>
        <dbReference type="ChEBI" id="CHEBI:190135"/>
    </cofactor>
    <text evidence="1">Binds 1 [2Fe-2S] cluster per subunit.</text>
</comment>
<dbReference type="Gene3D" id="2.40.30.10">
    <property type="entry name" value="Translation factors"/>
    <property type="match status" value="1"/>
</dbReference>
<feature type="binding site" evidence="1">
    <location>
        <position position="221"/>
    </location>
    <ligand>
        <name>[2Fe-2S] cluster</name>
        <dbReference type="ChEBI" id="CHEBI:190135"/>
    </ligand>
</feature>
<dbReference type="EMBL" id="DSVQ01000015">
    <property type="protein sequence ID" value="HGT39948.1"/>
    <property type="molecule type" value="Genomic_DNA"/>
</dbReference>
<dbReference type="PROSITE" id="PS51384">
    <property type="entry name" value="FAD_FR"/>
    <property type="match status" value="1"/>
</dbReference>
<keyword evidence="1" id="KW-0479">Metal-binding</keyword>
<feature type="binding site" evidence="1">
    <location>
        <position position="218"/>
    </location>
    <ligand>
        <name>[2Fe-2S] cluster</name>
        <dbReference type="ChEBI" id="CHEBI:190135"/>
    </ligand>
</feature>
<comment type="caution">
    <text evidence="3">The sequence shown here is derived from an EMBL/GenBank/DDBJ whole genome shotgun (WGS) entry which is preliminary data.</text>
</comment>
<dbReference type="InterPro" id="IPR001433">
    <property type="entry name" value="OxRdtase_FAD/NAD-bd"/>
</dbReference>
<dbReference type="Gene3D" id="3.40.50.80">
    <property type="entry name" value="Nucleotide-binding domain of ferredoxin-NADP reductase (FNR) module"/>
    <property type="match status" value="1"/>
</dbReference>
<feature type="binding site" evidence="1">
    <location>
        <position position="229"/>
    </location>
    <ligand>
        <name>[2Fe-2S] cluster</name>
        <dbReference type="ChEBI" id="CHEBI:190135"/>
    </ligand>
</feature>
<dbReference type="SUPFAM" id="SSF63380">
    <property type="entry name" value="Riboflavin synthase domain-like"/>
    <property type="match status" value="1"/>
</dbReference>
<gene>
    <name evidence="3" type="ORF">ENS64_11910</name>
</gene>
<reference evidence="3" key="1">
    <citation type="journal article" date="2020" name="mSystems">
        <title>Genome- and Community-Level Interaction Insights into Carbon Utilization and Element Cycling Functions of Hydrothermarchaeota in Hydrothermal Sediment.</title>
        <authorList>
            <person name="Zhou Z."/>
            <person name="Liu Y."/>
            <person name="Xu W."/>
            <person name="Pan J."/>
            <person name="Luo Z.H."/>
            <person name="Li M."/>
        </authorList>
    </citation>
    <scope>NUCLEOTIDE SEQUENCE [LARGE SCALE GENOMIC DNA]</scope>
    <source>
        <strain evidence="3">SpSt-508</strain>
    </source>
</reference>
<dbReference type="GO" id="GO:0051537">
    <property type="term" value="F:2 iron, 2 sulfur cluster binding"/>
    <property type="evidence" value="ECO:0007669"/>
    <property type="project" value="UniProtKB-KW"/>
</dbReference>
<dbReference type="GO" id="GO:0046872">
    <property type="term" value="F:metal ion binding"/>
    <property type="evidence" value="ECO:0007669"/>
    <property type="project" value="UniProtKB-KW"/>
</dbReference>
<sequence length="249" mass="26919">MTDGGDPAAYRFLPGQFNMLYLPGVGESAISMSGDPANPDSWIHTVRVAGNVTKSLAALRAGDTLGLRGPFGTGWPVEQLVGQDVLIVSGGLGLAPLRPLIYTLCHRRSEFGRVWLIHGSRDPESLLYPGEYAAWRNEGIDVQITVDRASAGWTGEIGVVTVLVDRLTLPRPPRTALVTCGPEVMMKYAAASGLRLGIAPQQMWVSLERNMQCAAGLCGHCQLGPAFVCKDGPVLRYDRIRPYLFVESL</sequence>
<evidence type="ECO:0000313" key="3">
    <source>
        <dbReference type="EMBL" id="HGT39948.1"/>
    </source>
</evidence>
<dbReference type="CDD" id="cd06221">
    <property type="entry name" value="sulfite_reductase_like"/>
    <property type="match status" value="1"/>
</dbReference>
<dbReference type="Pfam" id="PF10418">
    <property type="entry name" value="DHODB_Fe-S_bind"/>
    <property type="match status" value="1"/>
</dbReference>
<keyword evidence="1" id="KW-0408">Iron</keyword>
<dbReference type="InterPro" id="IPR019480">
    <property type="entry name" value="Dihydroorotate_DH_Fe-S-bd"/>
</dbReference>
<dbReference type="InterPro" id="IPR012165">
    <property type="entry name" value="Cyt_c3_hydrogenase_gsu"/>
</dbReference>
<feature type="binding site" evidence="1">
    <location>
        <position position="213"/>
    </location>
    <ligand>
        <name>[2Fe-2S] cluster</name>
        <dbReference type="ChEBI" id="CHEBI:190135"/>
    </ligand>
</feature>
<dbReference type="InterPro" id="IPR017927">
    <property type="entry name" value="FAD-bd_FR_type"/>
</dbReference>
<accession>A0A7C4QS12</accession>
<dbReference type="AlphaFoldDB" id="A0A7C4QS12"/>
<evidence type="ECO:0000259" key="2">
    <source>
        <dbReference type="PROSITE" id="PS51384"/>
    </source>
</evidence>
<dbReference type="SUPFAM" id="SSF52343">
    <property type="entry name" value="Ferredoxin reductase-like, C-terminal NADP-linked domain"/>
    <property type="match status" value="1"/>
</dbReference>
<dbReference type="PRINTS" id="PR00410">
    <property type="entry name" value="PHEHYDRXLASE"/>
</dbReference>
<dbReference type="Pfam" id="PF00175">
    <property type="entry name" value="NAD_binding_1"/>
    <property type="match status" value="1"/>
</dbReference>
<dbReference type="GO" id="GO:0050660">
    <property type="term" value="F:flavin adenine dinucleotide binding"/>
    <property type="evidence" value="ECO:0007669"/>
    <property type="project" value="InterPro"/>
</dbReference>
<dbReference type="PANTHER" id="PTHR43513:SF1">
    <property type="entry name" value="ANAEROBIC SULFITE REDUCTASE SUBUNIT B"/>
    <property type="match status" value="1"/>
</dbReference>
<dbReference type="InterPro" id="IPR050353">
    <property type="entry name" value="PyrK_electron_transfer"/>
</dbReference>